<sequence length="108" mass="11605">MTDAVPSPDRPRRARSQHLLTVLRTERLAAADRDVKLLLPPRGSDLPPPFDLDALRASVAPEQLPVRRTSTVRSVAVDLVVHGDEGVAGGLWAGPKTASRPRSASRSV</sequence>
<protein>
    <recommendedName>
        <fullName evidence="2">Siderophore-interacting FAD-binding domain-containing protein</fullName>
    </recommendedName>
</protein>
<dbReference type="Gene3D" id="2.40.30.10">
    <property type="entry name" value="Translation factors"/>
    <property type="match status" value="1"/>
</dbReference>
<feature type="region of interest" description="Disordered" evidence="1">
    <location>
        <begin position="87"/>
        <end position="108"/>
    </location>
</feature>
<evidence type="ECO:0000313" key="5">
    <source>
        <dbReference type="Proteomes" id="UP000237881"/>
    </source>
</evidence>
<reference evidence="5 6" key="1">
    <citation type="submission" date="2018-02" db="EMBL/GenBank/DDBJ databases">
        <title>Bacteriophage NCPPB3778 and a type I-E CRISPR drive the evolution of the US Biological Select Agent, Rathayibacter toxicus.</title>
        <authorList>
            <person name="Davis E.W.II."/>
            <person name="Tabima J.F."/>
            <person name="Weisberg A.J."/>
            <person name="Lopes L.D."/>
            <person name="Wiseman M.S."/>
            <person name="Wiseman M.S."/>
            <person name="Pupko T."/>
            <person name="Belcher M.S."/>
            <person name="Sechler A.J."/>
            <person name="Tancos M.A."/>
            <person name="Schroeder B.K."/>
            <person name="Murray T.D."/>
            <person name="Luster D.G."/>
            <person name="Schneider W.L."/>
            <person name="Rogers E."/>
            <person name="Andreote F.D."/>
            <person name="Grunwald N.J."/>
            <person name="Putnam M.L."/>
            <person name="Chang J.H."/>
        </authorList>
    </citation>
    <scope>NUCLEOTIDE SEQUENCE [LARGE SCALE GENOMIC DNA]</scope>
    <source>
        <strain evidence="4 6">AY1D6</strain>
        <strain evidence="3 5">AY1I9</strain>
    </source>
</reference>
<name>A0ABD6W658_RATRA</name>
<dbReference type="AlphaFoldDB" id="A0ABD6W658"/>
<proteinExistence type="predicted"/>
<evidence type="ECO:0000313" key="6">
    <source>
        <dbReference type="Proteomes" id="UP000239698"/>
    </source>
</evidence>
<dbReference type="InterPro" id="IPR013113">
    <property type="entry name" value="SIP_FAD-bd"/>
</dbReference>
<evidence type="ECO:0000313" key="3">
    <source>
        <dbReference type="EMBL" id="PPF10764.1"/>
    </source>
</evidence>
<keyword evidence="6" id="KW-1185">Reference proteome</keyword>
<dbReference type="RefSeq" id="WP_097167789.1">
    <property type="nucleotide sequence ID" value="NZ_CP028129.1"/>
</dbReference>
<dbReference type="GeneID" id="49821711"/>
<dbReference type="EMBL" id="PSVT01000010">
    <property type="protein sequence ID" value="PPH77654.1"/>
    <property type="molecule type" value="Genomic_DNA"/>
</dbReference>
<dbReference type="Proteomes" id="UP000237881">
    <property type="component" value="Unassembled WGS sequence"/>
</dbReference>
<evidence type="ECO:0000259" key="2">
    <source>
        <dbReference type="Pfam" id="PF08021"/>
    </source>
</evidence>
<evidence type="ECO:0000313" key="4">
    <source>
        <dbReference type="EMBL" id="PPH77654.1"/>
    </source>
</evidence>
<dbReference type="Proteomes" id="UP000239698">
    <property type="component" value="Unassembled WGS sequence"/>
</dbReference>
<feature type="domain" description="Siderophore-interacting FAD-binding" evidence="2">
    <location>
        <begin position="28"/>
        <end position="93"/>
    </location>
</feature>
<evidence type="ECO:0000256" key="1">
    <source>
        <dbReference type="SAM" id="MobiDB-lite"/>
    </source>
</evidence>
<organism evidence="3 5">
    <name type="scientific">Rathayibacter rathayi</name>
    <name type="common">Corynebacterium rathayi</name>
    <dbReference type="NCBI Taxonomy" id="33887"/>
    <lineage>
        <taxon>Bacteria</taxon>
        <taxon>Bacillati</taxon>
        <taxon>Actinomycetota</taxon>
        <taxon>Actinomycetes</taxon>
        <taxon>Micrococcales</taxon>
        <taxon>Microbacteriaceae</taxon>
        <taxon>Rathayibacter</taxon>
    </lineage>
</organism>
<accession>A0ABD6W658</accession>
<dbReference type="Pfam" id="PF08021">
    <property type="entry name" value="FAD_binding_9"/>
    <property type="match status" value="1"/>
</dbReference>
<dbReference type="EMBL" id="PSUL01000040">
    <property type="protein sequence ID" value="PPF10764.1"/>
    <property type="molecule type" value="Genomic_DNA"/>
</dbReference>
<comment type="caution">
    <text evidence="3">The sequence shown here is derived from an EMBL/GenBank/DDBJ whole genome shotgun (WGS) entry which is preliminary data.</text>
</comment>
<dbReference type="KEGG" id="rry:C1O28_14620"/>
<gene>
    <name evidence="3" type="ORF">C5C04_13035</name>
    <name evidence="4" type="ORF">C5C40_06565</name>
</gene>